<evidence type="ECO:0000256" key="2">
    <source>
        <dbReference type="ARBA" id="ARBA00006177"/>
    </source>
</evidence>
<dbReference type="InterPro" id="IPR038441">
    <property type="entry name" value="THAP_Znf_sf"/>
</dbReference>
<dbReference type="GO" id="GO:0008270">
    <property type="term" value="F:zinc ion binding"/>
    <property type="evidence" value="ECO:0007669"/>
    <property type="project" value="UniProtKB-KW"/>
</dbReference>
<evidence type="ECO:0000256" key="4">
    <source>
        <dbReference type="ARBA" id="ARBA00022771"/>
    </source>
</evidence>
<keyword evidence="17" id="KW-1185">Reference proteome</keyword>
<evidence type="ECO:0000256" key="8">
    <source>
        <dbReference type="ARBA" id="ARBA00023125"/>
    </source>
</evidence>
<evidence type="ECO:0000313" key="17">
    <source>
        <dbReference type="Proteomes" id="UP001152759"/>
    </source>
</evidence>
<dbReference type="EMBL" id="OU963866">
    <property type="protein sequence ID" value="CAH0390355.1"/>
    <property type="molecule type" value="Genomic_DNA"/>
</dbReference>
<gene>
    <name evidence="16" type="ORF">BEMITA_LOCUS9087</name>
</gene>
<evidence type="ECO:0000256" key="6">
    <source>
        <dbReference type="ARBA" id="ARBA00023015"/>
    </source>
</evidence>
<evidence type="ECO:0000256" key="12">
    <source>
        <dbReference type="PROSITE-ProRule" id="PRU00309"/>
    </source>
</evidence>
<evidence type="ECO:0000256" key="14">
    <source>
        <dbReference type="SAM" id="MobiDB-lite"/>
    </source>
</evidence>
<keyword evidence="9" id="KW-0804">Transcription</keyword>
<keyword evidence="6" id="KW-0805">Transcription regulation</keyword>
<dbReference type="InterPro" id="IPR026516">
    <property type="entry name" value="THAP1/10"/>
</dbReference>
<evidence type="ECO:0000313" key="16">
    <source>
        <dbReference type="EMBL" id="CAH0390355.1"/>
    </source>
</evidence>
<evidence type="ECO:0000256" key="7">
    <source>
        <dbReference type="ARBA" id="ARBA00023054"/>
    </source>
</evidence>
<dbReference type="PANTHER" id="PTHR46600:SF1">
    <property type="entry name" value="THAP DOMAIN-CONTAINING PROTEIN 1"/>
    <property type="match status" value="1"/>
</dbReference>
<keyword evidence="10" id="KW-0539">Nucleus</keyword>
<evidence type="ECO:0000256" key="11">
    <source>
        <dbReference type="ARBA" id="ARBA00023306"/>
    </source>
</evidence>
<feature type="region of interest" description="Disordered" evidence="14">
    <location>
        <begin position="186"/>
        <end position="247"/>
    </location>
</feature>
<dbReference type="SUPFAM" id="SSF57716">
    <property type="entry name" value="Glucocorticoid receptor-like (DNA-binding domain)"/>
    <property type="match status" value="1"/>
</dbReference>
<feature type="coiled-coil region" evidence="13">
    <location>
        <begin position="391"/>
        <end position="439"/>
    </location>
</feature>
<sequence length="572" mass="63817">MPLKCAVTGCLSKSSVGSPIKFYHFPQDSAMREKWTQFCSSESTLNYSTARICSRHFQKAFIIKRPIDVALGLKSPPNFRNITDDAVPTLNLPPQDGEEKTSQTADQNSVALDTTEVQSASTCKTTSACSTTPRYFFSESALGKSISSRYQKISSIPIIRCKSDVAGPKIVQIAGKHLKSCEVSSIQATSEREITDSTSDTSHGLLKEGKNEDRNENSNSTSSTNSLKATSAEVDPKNSDFSSKSLSTILPAPPMEVTTTIGSNLSQDNVTESLCAPPPTKKLRLLLPKSRELVSEEIPYMSFISDNNHTITEESFASDNVSIKSSGKLKASNSSQYIILKRSKWEENDQKIRVLSTRMNELNNLATKYTSALEEMVVLNQRLVSAKGGNIESDNELIKHLKLENAKLNREVAGLRKDKEKLANENRALRSDKEKLEERFKKHAILLKQYFTTGQLKRMFADDPMSRSRWTPEDVEQALALKAESTAAYNYLQDRFAFLLPNLATLRRWVRAKKINMDEQIANNPTEPPSEQDKALQNLILLHDQTNEINSEEISLDENLLSNGTIEIVMEE</sequence>
<reference evidence="16" key="1">
    <citation type="submission" date="2021-12" db="EMBL/GenBank/DDBJ databases">
        <authorList>
            <person name="King R."/>
        </authorList>
    </citation>
    <scope>NUCLEOTIDE SEQUENCE</scope>
</reference>
<comment type="subcellular location">
    <subcellularLocation>
        <location evidence="1">Nucleus</location>
        <location evidence="1">Nucleoplasm</location>
    </subcellularLocation>
</comment>
<dbReference type="GO" id="GO:0005654">
    <property type="term" value="C:nucleoplasm"/>
    <property type="evidence" value="ECO:0007669"/>
    <property type="project" value="UniProtKB-SubCell"/>
</dbReference>
<keyword evidence="7 13" id="KW-0175">Coiled coil</keyword>
<keyword evidence="3" id="KW-0479">Metal-binding</keyword>
<keyword evidence="5" id="KW-0862">Zinc</keyword>
<evidence type="ECO:0000259" key="15">
    <source>
        <dbReference type="PROSITE" id="PS50950"/>
    </source>
</evidence>
<keyword evidence="8 12" id="KW-0238">DNA-binding</keyword>
<dbReference type="Gene3D" id="6.20.210.20">
    <property type="entry name" value="THAP domain"/>
    <property type="match status" value="1"/>
</dbReference>
<organism evidence="16 17">
    <name type="scientific">Bemisia tabaci</name>
    <name type="common">Sweetpotato whitefly</name>
    <name type="synonym">Aleurodes tabaci</name>
    <dbReference type="NCBI Taxonomy" id="7038"/>
    <lineage>
        <taxon>Eukaryota</taxon>
        <taxon>Metazoa</taxon>
        <taxon>Ecdysozoa</taxon>
        <taxon>Arthropoda</taxon>
        <taxon>Hexapoda</taxon>
        <taxon>Insecta</taxon>
        <taxon>Pterygota</taxon>
        <taxon>Neoptera</taxon>
        <taxon>Paraneoptera</taxon>
        <taxon>Hemiptera</taxon>
        <taxon>Sternorrhyncha</taxon>
        <taxon>Aleyrodoidea</taxon>
        <taxon>Aleyrodidae</taxon>
        <taxon>Aleyrodinae</taxon>
        <taxon>Bemisia</taxon>
    </lineage>
</organism>
<comment type="similarity">
    <text evidence="2">Belongs to the THAP1 family.</text>
</comment>
<evidence type="ECO:0000256" key="10">
    <source>
        <dbReference type="ARBA" id="ARBA00023242"/>
    </source>
</evidence>
<evidence type="ECO:0000256" key="9">
    <source>
        <dbReference type="ARBA" id="ARBA00023163"/>
    </source>
</evidence>
<keyword evidence="4 12" id="KW-0863">Zinc-finger</keyword>
<feature type="compositionally biased region" description="Basic and acidic residues" evidence="14">
    <location>
        <begin position="205"/>
        <end position="216"/>
    </location>
</feature>
<dbReference type="SMART" id="SM00692">
    <property type="entry name" value="DM3"/>
    <property type="match status" value="1"/>
</dbReference>
<dbReference type="Proteomes" id="UP001152759">
    <property type="component" value="Chromosome 5"/>
</dbReference>
<dbReference type="InterPro" id="IPR006612">
    <property type="entry name" value="THAP_Znf"/>
</dbReference>
<evidence type="ECO:0000256" key="5">
    <source>
        <dbReference type="ARBA" id="ARBA00022833"/>
    </source>
</evidence>
<evidence type="ECO:0000256" key="13">
    <source>
        <dbReference type="SAM" id="Coils"/>
    </source>
</evidence>
<feature type="compositionally biased region" description="Low complexity" evidence="14">
    <location>
        <begin position="217"/>
        <end position="226"/>
    </location>
</feature>
<protein>
    <recommendedName>
        <fullName evidence="15">THAP-type domain-containing protein</fullName>
    </recommendedName>
</protein>
<evidence type="ECO:0000256" key="3">
    <source>
        <dbReference type="ARBA" id="ARBA00022723"/>
    </source>
</evidence>
<name>A0A9P0F5X6_BEMTA</name>
<evidence type="ECO:0000256" key="1">
    <source>
        <dbReference type="ARBA" id="ARBA00004642"/>
    </source>
</evidence>
<proteinExistence type="inferred from homology"/>
<feature type="region of interest" description="Disordered" evidence="14">
    <location>
        <begin position="89"/>
        <end position="109"/>
    </location>
</feature>
<dbReference type="Pfam" id="PF05485">
    <property type="entry name" value="THAP"/>
    <property type="match status" value="1"/>
</dbReference>
<dbReference type="GO" id="GO:0043565">
    <property type="term" value="F:sequence-specific DNA binding"/>
    <property type="evidence" value="ECO:0007669"/>
    <property type="project" value="InterPro"/>
</dbReference>
<dbReference type="PROSITE" id="PS50950">
    <property type="entry name" value="ZF_THAP"/>
    <property type="match status" value="1"/>
</dbReference>
<dbReference type="KEGG" id="btab:109037842"/>
<dbReference type="SMART" id="SM00980">
    <property type="entry name" value="THAP"/>
    <property type="match status" value="1"/>
</dbReference>
<keyword evidence="11" id="KW-0131">Cell cycle</keyword>
<dbReference type="PANTHER" id="PTHR46600">
    <property type="entry name" value="THAP DOMAIN-CONTAINING"/>
    <property type="match status" value="1"/>
</dbReference>
<feature type="domain" description="THAP-type" evidence="15">
    <location>
        <begin position="1"/>
        <end position="91"/>
    </location>
</feature>
<accession>A0A9P0F5X6</accession>
<dbReference type="AlphaFoldDB" id="A0A9P0F5X6"/>